<evidence type="ECO:0000313" key="1">
    <source>
        <dbReference type="EMBL" id="KAL0329408.1"/>
    </source>
</evidence>
<protein>
    <recommendedName>
        <fullName evidence="2">C2H2-type domain-containing protein</fullName>
    </recommendedName>
</protein>
<dbReference type="EMBL" id="JACGWJ010000022">
    <property type="protein sequence ID" value="KAL0329408.1"/>
    <property type="molecule type" value="Genomic_DNA"/>
</dbReference>
<gene>
    <name evidence="1" type="ORF">Sradi_4927500</name>
</gene>
<organism evidence="1">
    <name type="scientific">Sesamum radiatum</name>
    <name type="common">Black benniseed</name>
    <dbReference type="NCBI Taxonomy" id="300843"/>
    <lineage>
        <taxon>Eukaryota</taxon>
        <taxon>Viridiplantae</taxon>
        <taxon>Streptophyta</taxon>
        <taxon>Embryophyta</taxon>
        <taxon>Tracheophyta</taxon>
        <taxon>Spermatophyta</taxon>
        <taxon>Magnoliopsida</taxon>
        <taxon>eudicotyledons</taxon>
        <taxon>Gunneridae</taxon>
        <taxon>Pentapetalae</taxon>
        <taxon>asterids</taxon>
        <taxon>lamiids</taxon>
        <taxon>Lamiales</taxon>
        <taxon>Pedaliaceae</taxon>
        <taxon>Sesamum</taxon>
    </lineage>
</organism>
<proteinExistence type="predicted"/>
<reference evidence="1" key="1">
    <citation type="submission" date="2020-06" db="EMBL/GenBank/DDBJ databases">
        <authorList>
            <person name="Li T."/>
            <person name="Hu X."/>
            <person name="Zhang T."/>
            <person name="Song X."/>
            <person name="Zhang H."/>
            <person name="Dai N."/>
            <person name="Sheng W."/>
            <person name="Hou X."/>
            <person name="Wei L."/>
        </authorList>
    </citation>
    <scope>NUCLEOTIDE SEQUENCE</scope>
    <source>
        <strain evidence="1">G02</strain>
        <tissue evidence="1">Leaf</tissue>
    </source>
</reference>
<comment type="caution">
    <text evidence="1">The sequence shown here is derived from an EMBL/GenBank/DDBJ whole genome shotgun (WGS) entry which is preliminary data.</text>
</comment>
<accession>A0AAW2MG85</accession>
<reference evidence="1" key="2">
    <citation type="journal article" date="2024" name="Plant">
        <title>Genomic evolution and insights into agronomic trait innovations of Sesamum species.</title>
        <authorList>
            <person name="Miao H."/>
            <person name="Wang L."/>
            <person name="Qu L."/>
            <person name="Liu H."/>
            <person name="Sun Y."/>
            <person name="Le M."/>
            <person name="Wang Q."/>
            <person name="Wei S."/>
            <person name="Zheng Y."/>
            <person name="Lin W."/>
            <person name="Duan Y."/>
            <person name="Cao H."/>
            <person name="Xiong S."/>
            <person name="Wang X."/>
            <person name="Wei L."/>
            <person name="Li C."/>
            <person name="Ma Q."/>
            <person name="Ju M."/>
            <person name="Zhao R."/>
            <person name="Li G."/>
            <person name="Mu C."/>
            <person name="Tian Q."/>
            <person name="Mei H."/>
            <person name="Zhang T."/>
            <person name="Gao T."/>
            <person name="Zhang H."/>
        </authorList>
    </citation>
    <scope>NUCLEOTIDE SEQUENCE</scope>
    <source>
        <strain evidence="1">G02</strain>
    </source>
</reference>
<name>A0AAW2MG85_SESRA</name>
<evidence type="ECO:0008006" key="2">
    <source>
        <dbReference type="Google" id="ProtNLM"/>
    </source>
</evidence>
<dbReference type="AlphaFoldDB" id="A0AAW2MG85"/>
<sequence>MPIFVEALGAHVLTSLSDRPQLASLPLCVSPIISKPANVSLDGKEHPRSVSALRCSACAPNALLMSNAYSVHLGAHLRRGRLPCLARVGPYVKSKAHSAALPHDLSS</sequence>